<keyword evidence="1" id="KW-0732">Signal</keyword>
<reference evidence="2 3" key="1">
    <citation type="submission" date="2024-01" db="EMBL/GenBank/DDBJ databases">
        <title>Genome assemblies of Stephania.</title>
        <authorList>
            <person name="Yang L."/>
        </authorList>
    </citation>
    <scope>NUCLEOTIDE SEQUENCE [LARGE SCALE GENOMIC DNA]</scope>
    <source>
        <strain evidence="2">YNDBR</strain>
        <tissue evidence="2">Leaf</tissue>
    </source>
</reference>
<feature type="chain" id="PRO_5042873133" evidence="1">
    <location>
        <begin position="21"/>
        <end position="278"/>
    </location>
</feature>
<gene>
    <name evidence="2" type="ORF">Syun_027606</name>
</gene>
<dbReference type="Proteomes" id="UP001420932">
    <property type="component" value="Unassembled WGS sequence"/>
</dbReference>
<dbReference type="AlphaFoldDB" id="A0AAP0EFW7"/>
<protein>
    <submittedName>
        <fullName evidence="2">Uncharacterized protein</fullName>
    </submittedName>
</protein>
<dbReference type="EMBL" id="JBBNAF010000012">
    <property type="protein sequence ID" value="KAK9092695.1"/>
    <property type="molecule type" value="Genomic_DNA"/>
</dbReference>
<organism evidence="2 3">
    <name type="scientific">Stephania yunnanensis</name>
    <dbReference type="NCBI Taxonomy" id="152371"/>
    <lineage>
        <taxon>Eukaryota</taxon>
        <taxon>Viridiplantae</taxon>
        <taxon>Streptophyta</taxon>
        <taxon>Embryophyta</taxon>
        <taxon>Tracheophyta</taxon>
        <taxon>Spermatophyta</taxon>
        <taxon>Magnoliopsida</taxon>
        <taxon>Ranunculales</taxon>
        <taxon>Menispermaceae</taxon>
        <taxon>Menispermoideae</taxon>
        <taxon>Cissampelideae</taxon>
        <taxon>Stephania</taxon>
    </lineage>
</organism>
<sequence>MVSSRTYLLLLHWTSSFSSAETTGAPPPLRAPSRSLVAAPRMRVMDHRLFFSPLLSRGPPRSLTLASALLLVSAGVDLPLAAATSSRYVPSSSFTLLRPRFLSTELPVPSLCRGAPMIMRDHGITSNPVTPTSPTPVPPLRILAKPTREILHVGFVSEDEDGAPIAPFEKALSAHPKKCGQLCPRGHFHINSAFGEGAIGYGSPRGATWIRVDIPIPDSAFSEGAIFVTGGDELLCGVSDAVSHRNFDSAVDIDALSYSASYGWVPEGDGCLVGWFSV</sequence>
<evidence type="ECO:0000313" key="3">
    <source>
        <dbReference type="Proteomes" id="UP001420932"/>
    </source>
</evidence>
<name>A0AAP0EFW7_9MAGN</name>
<accession>A0AAP0EFW7</accession>
<feature type="signal peptide" evidence="1">
    <location>
        <begin position="1"/>
        <end position="20"/>
    </location>
</feature>
<evidence type="ECO:0000256" key="1">
    <source>
        <dbReference type="SAM" id="SignalP"/>
    </source>
</evidence>
<evidence type="ECO:0000313" key="2">
    <source>
        <dbReference type="EMBL" id="KAK9092695.1"/>
    </source>
</evidence>
<comment type="caution">
    <text evidence="2">The sequence shown here is derived from an EMBL/GenBank/DDBJ whole genome shotgun (WGS) entry which is preliminary data.</text>
</comment>
<keyword evidence="3" id="KW-1185">Reference proteome</keyword>
<proteinExistence type="predicted"/>